<dbReference type="RefSeq" id="WP_093782159.1">
    <property type="nucleotide sequence ID" value="NZ_FNIE01000001.1"/>
</dbReference>
<gene>
    <name evidence="2" type="ORF">SAMN05216259_10137</name>
</gene>
<accession>A0A1G9UXS1</accession>
<evidence type="ECO:0000313" key="2">
    <source>
        <dbReference type="EMBL" id="SDM64607.1"/>
    </source>
</evidence>
<dbReference type="Proteomes" id="UP000199341">
    <property type="component" value="Unassembled WGS sequence"/>
</dbReference>
<feature type="compositionally biased region" description="Gly residues" evidence="1">
    <location>
        <begin position="97"/>
        <end position="120"/>
    </location>
</feature>
<dbReference type="AlphaFoldDB" id="A0A1G9UXS1"/>
<dbReference type="STRING" id="310781.SAMN05216259_10137"/>
<organism evidence="2 3">
    <name type="scientific">Actinacidiphila guanduensis</name>
    <dbReference type="NCBI Taxonomy" id="310781"/>
    <lineage>
        <taxon>Bacteria</taxon>
        <taxon>Bacillati</taxon>
        <taxon>Actinomycetota</taxon>
        <taxon>Actinomycetes</taxon>
        <taxon>Kitasatosporales</taxon>
        <taxon>Streptomycetaceae</taxon>
        <taxon>Actinacidiphila</taxon>
    </lineage>
</organism>
<dbReference type="EMBL" id="FNIE01000001">
    <property type="protein sequence ID" value="SDM64607.1"/>
    <property type="molecule type" value="Genomic_DNA"/>
</dbReference>
<evidence type="ECO:0000256" key="1">
    <source>
        <dbReference type="SAM" id="MobiDB-lite"/>
    </source>
</evidence>
<feature type="region of interest" description="Disordered" evidence="1">
    <location>
        <begin position="81"/>
        <end position="149"/>
    </location>
</feature>
<proteinExistence type="predicted"/>
<protein>
    <submittedName>
        <fullName evidence="2">Uncharacterized protein</fullName>
    </submittedName>
</protein>
<name>A0A1G9UXS1_9ACTN</name>
<keyword evidence="3" id="KW-1185">Reference proteome</keyword>
<reference evidence="2 3" key="1">
    <citation type="submission" date="2016-10" db="EMBL/GenBank/DDBJ databases">
        <authorList>
            <person name="de Groot N.N."/>
        </authorList>
    </citation>
    <scope>NUCLEOTIDE SEQUENCE [LARGE SCALE GENOMIC DNA]</scope>
    <source>
        <strain evidence="2 3">CGMCC 4.2022</strain>
    </source>
</reference>
<dbReference type="OrthoDB" id="1016457at2"/>
<feature type="compositionally biased region" description="Gly residues" evidence="1">
    <location>
        <begin position="133"/>
        <end position="149"/>
    </location>
</feature>
<feature type="compositionally biased region" description="Low complexity" evidence="1">
    <location>
        <begin position="121"/>
        <end position="132"/>
    </location>
</feature>
<sequence>MPTPDAVGDTNLSATSGIVALVAGTTPLTCRTQAACAEDARVKDLLGYGTAAVHEGSSPAQGAGNITSAARNTSLRGIDDNAADFAASLPSPQNSAAGGGTDDGGSSVGPTGGADDGGTAGVIAGVDGITGSVNGGGTDDGGTIGVTGS</sequence>
<evidence type="ECO:0000313" key="3">
    <source>
        <dbReference type="Proteomes" id="UP000199341"/>
    </source>
</evidence>